<evidence type="ECO:0000313" key="5">
    <source>
        <dbReference type="Proteomes" id="UP000001488"/>
    </source>
</evidence>
<evidence type="ECO:0000256" key="1">
    <source>
        <dbReference type="ARBA" id="ARBA00006615"/>
    </source>
</evidence>
<dbReference type="PATRIC" id="fig|593117.10.peg.216"/>
<dbReference type="RefSeq" id="WP_015857836.1">
    <property type="nucleotide sequence ID" value="NC_012804.1"/>
</dbReference>
<reference evidence="4 5" key="1">
    <citation type="journal article" date="2007" name="Genome Biol.">
        <title>Genome analysis and genome-wide proteomics of Thermococcus gammatolerans, the most radioresistant organism known amongst the Archaea.</title>
        <authorList>
            <person name="Zivanovic Y."/>
            <person name="Armengaud J."/>
            <person name="Lagorce A."/>
            <person name="Leplat C."/>
            <person name="Guerin P."/>
            <person name="Dutertre M."/>
            <person name="Anthouard V."/>
            <person name="Forterre P."/>
            <person name="Wincker P."/>
            <person name="Confalonieri F."/>
        </authorList>
    </citation>
    <scope>NUCLEOTIDE SEQUENCE [LARGE SCALE GENOMIC DNA]</scope>
    <source>
        <strain evidence="5">DSM 15229 / JCM 11827 / EJ3</strain>
    </source>
</reference>
<dbReference type="AlphaFoldDB" id="C5A3A4"/>
<dbReference type="HOGENOM" id="CLU_200885_3_1_2"/>
<dbReference type="OrthoDB" id="116241at2157"/>
<dbReference type="Pfam" id="PF01954">
    <property type="entry name" value="AF2212-like"/>
    <property type="match status" value="1"/>
</dbReference>
<dbReference type="EMBL" id="CP001398">
    <property type="protein sequence ID" value="ACS32716.1"/>
    <property type="molecule type" value="Genomic_DNA"/>
</dbReference>
<comment type="function">
    <text evidence="3">Antitoxin component of a type II toxin-antitoxin (TA) system.</text>
</comment>
<dbReference type="Gene3D" id="4.10.1150.10">
    <property type="entry name" value="AF2212/PG0164-like"/>
    <property type="match status" value="1"/>
</dbReference>
<comment type="similarity">
    <text evidence="1 3">Belongs to the UPF0165 family.</text>
</comment>
<dbReference type="PaxDb" id="593117-TGAM_0214"/>
<dbReference type="STRING" id="593117.TGAM_0214"/>
<protein>
    <recommendedName>
        <fullName evidence="3">Antitoxin</fullName>
    </recommendedName>
</protein>
<accession>C5A3A4</accession>
<gene>
    <name evidence="4" type="ordered locus">TGAM_0214</name>
</gene>
<dbReference type="SUPFAM" id="SSF141694">
    <property type="entry name" value="AF2212/PG0164-like"/>
    <property type="match status" value="1"/>
</dbReference>
<organism evidence="4 5">
    <name type="scientific">Thermococcus gammatolerans (strain DSM 15229 / JCM 11827 / EJ3)</name>
    <dbReference type="NCBI Taxonomy" id="593117"/>
    <lineage>
        <taxon>Archaea</taxon>
        <taxon>Methanobacteriati</taxon>
        <taxon>Methanobacteriota</taxon>
        <taxon>Thermococci</taxon>
        <taxon>Thermococcales</taxon>
        <taxon>Thermococcaceae</taxon>
        <taxon>Thermococcus</taxon>
    </lineage>
</organism>
<name>C5A3A4_THEGJ</name>
<dbReference type="eggNOG" id="arCOG08303">
    <property type="taxonomic scope" value="Archaea"/>
</dbReference>
<dbReference type="InterPro" id="IPR024069">
    <property type="entry name" value="AF2212-like_dom_sf"/>
</dbReference>
<keyword evidence="5" id="KW-1185">Reference proteome</keyword>
<dbReference type="InterPro" id="IPR008203">
    <property type="entry name" value="AF2212-like"/>
</dbReference>
<evidence type="ECO:0000313" key="4">
    <source>
        <dbReference type="EMBL" id="ACS32716.1"/>
    </source>
</evidence>
<evidence type="ECO:0000256" key="2">
    <source>
        <dbReference type="ARBA" id="ARBA00022649"/>
    </source>
</evidence>
<proteinExistence type="inferred from homology"/>
<keyword evidence="2 3" id="KW-1277">Toxin-antitoxin system</keyword>
<dbReference type="GeneID" id="7988789"/>
<dbReference type="Proteomes" id="UP000001488">
    <property type="component" value="Chromosome"/>
</dbReference>
<evidence type="ECO:0000256" key="3">
    <source>
        <dbReference type="RuleBase" id="RU368051"/>
    </source>
</evidence>
<sequence length="63" mass="7299">MEVVVEAVYENGVLKPKKKLNLPEGSEVRIKIVPTRVSERTFGIAKMSKREIDEIIEEIEDEW</sequence>
<dbReference type="KEGG" id="tga:TGAM_0214"/>